<evidence type="ECO:0000313" key="3">
    <source>
        <dbReference type="EMBL" id="KAJ7693412.1"/>
    </source>
</evidence>
<keyword evidence="2" id="KW-0812">Transmembrane</keyword>
<feature type="compositionally biased region" description="Acidic residues" evidence="1">
    <location>
        <begin position="195"/>
        <end position="209"/>
    </location>
</feature>
<proteinExistence type="predicted"/>
<evidence type="ECO:0000256" key="2">
    <source>
        <dbReference type="SAM" id="Phobius"/>
    </source>
</evidence>
<feature type="transmembrane region" description="Helical" evidence="2">
    <location>
        <begin position="409"/>
        <end position="433"/>
    </location>
</feature>
<keyword evidence="2" id="KW-0472">Membrane</keyword>
<evidence type="ECO:0000256" key="1">
    <source>
        <dbReference type="SAM" id="MobiDB-lite"/>
    </source>
</evidence>
<dbReference type="AlphaFoldDB" id="A0AAD7DJS8"/>
<dbReference type="EMBL" id="JARKIE010000046">
    <property type="protein sequence ID" value="KAJ7693412.1"/>
    <property type="molecule type" value="Genomic_DNA"/>
</dbReference>
<feature type="region of interest" description="Disordered" evidence="1">
    <location>
        <begin position="107"/>
        <end position="126"/>
    </location>
</feature>
<keyword evidence="2" id="KW-1133">Transmembrane helix</keyword>
<dbReference type="Proteomes" id="UP001221757">
    <property type="component" value="Unassembled WGS sequence"/>
</dbReference>
<reference evidence="3" key="1">
    <citation type="submission" date="2023-03" db="EMBL/GenBank/DDBJ databases">
        <title>Massive genome expansion in bonnet fungi (Mycena s.s.) driven by repeated elements and novel gene families across ecological guilds.</title>
        <authorList>
            <consortium name="Lawrence Berkeley National Laboratory"/>
            <person name="Harder C.B."/>
            <person name="Miyauchi S."/>
            <person name="Viragh M."/>
            <person name="Kuo A."/>
            <person name="Thoen E."/>
            <person name="Andreopoulos B."/>
            <person name="Lu D."/>
            <person name="Skrede I."/>
            <person name="Drula E."/>
            <person name="Henrissat B."/>
            <person name="Morin E."/>
            <person name="Kohler A."/>
            <person name="Barry K."/>
            <person name="LaButti K."/>
            <person name="Morin E."/>
            <person name="Salamov A."/>
            <person name="Lipzen A."/>
            <person name="Mereny Z."/>
            <person name="Hegedus B."/>
            <person name="Baldrian P."/>
            <person name="Stursova M."/>
            <person name="Weitz H."/>
            <person name="Taylor A."/>
            <person name="Grigoriev I.V."/>
            <person name="Nagy L.G."/>
            <person name="Martin F."/>
            <person name="Kauserud H."/>
        </authorList>
    </citation>
    <scope>NUCLEOTIDE SEQUENCE</scope>
    <source>
        <strain evidence="3">CBHHK067</strain>
    </source>
</reference>
<accession>A0AAD7DJS8</accession>
<gene>
    <name evidence="3" type="ORF">B0H17DRAFT_501525</name>
</gene>
<comment type="caution">
    <text evidence="3">The sequence shown here is derived from an EMBL/GenBank/DDBJ whole genome shotgun (WGS) entry which is preliminary data.</text>
</comment>
<organism evidence="3 4">
    <name type="scientific">Mycena rosella</name>
    <name type="common">Pink bonnet</name>
    <name type="synonym">Agaricus rosellus</name>
    <dbReference type="NCBI Taxonomy" id="1033263"/>
    <lineage>
        <taxon>Eukaryota</taxon>
        <taxon>Fungi</taxon>
        <taxon>Dikarya</taxon>
        <taxon>Basidiomycota</taxon>
        <taxon>Agaricomycotina</taxon>
        <taxon>Agaricomycetes</taxon>
        <taxon>Agaricomycetidae</taxon>
        <taxon>Agaricales</taxon>
        <taxon>Marasmiineae</taxon>
        <taxon>Mycenaceae</taxon>
        <taxon>Mycena</taxon>
    </lineage>
</organism>
<feature type="transmembrane region" description="Helical" evidence="2">
    <location>
        <begin position="381"/>
        <end position="402"/>
    </location>
</feature>
<name>A0AAD7DJS8_MYCRO</name>
<feature type="region of interest" description="Disordered" evidence="1">
    <location>
        <begin position="145"/>
        <end position="226"/>
    </location>
</feature>
<evidence type="ECO:0000313" key="4">
    <source>
        <dbReference type="Proteomes" id="UP001221757"/>
    </source>
</evidence>
<sequence>MDESDRPWTCTVVRALGLDIMRRERSWRPIVTVELDKTQQHETILGCDGQNINLKESFLLRDASFSSQVDVKVFYRSQSKKKGKQRNLVGAVSCSLGEMWKSYGQDPKLRLQSKNPTERTVRKRRPSQSGAFICLRLRPPASTISWSERTEEDDCCSSSSSTSNDSETLAPPSIPEEHPQLKKRRLPRRGYIVNSDEEPEPYSEDDDETNPFFVDPADDEEDAEPPSPIKISFPMGVSPPDLPQHTERIPVPRLNFLERVVASFTVYSEMERALSGCDGDFEKILSRLQAEWKFAAGLHVALAAGDMAVASISPDSLFAINSFARSAVAASSMASGLGLLCAAWFLVRYASVDVPTFVARAADIMSADTPSFFYFALSSRVPALLMLASATSLMLLLAFVAFRASPITALVACLLVGVLVGSQFLVCGILWVAQSVKELFTFLVRLVPRATEGP</sequence>
<keyword evidence="4" id="KW-1185">Reference proteome</keyword>
<feature type="transmembrane region" description="Helical" evidence="2">
    <location>
        <begin position="327"/>
        <end position="347"/>
    </location>
</feature>
<protein>
    <submittedName>
        <fullName evidence="3">Uncharacterized protein</fullName>
    </submittedName>
</protein>
<feature type="compositionally biased region" description="Low complexity" evidence="1">
    <location>
        <begin position="156"/>
        <end position="168"/>
    </location>
</feature>